<gene>
    <name evidence="1" type="ORF">JHL16_29065</name>
</gene>
<protein>
    <submittedName>
        <fullName evidence="1">Uncharacterized protein</fullName>
    </submittedName>
</protein>
<dbReference type="Proteomes" id="UP000616151">
    <property type="component" value="Unassembled WGS sequence"/>
</dbReference>
<dbReference type="EMBL" id="JAENHL010000008">
    <property type="protein sequence ID" value="MBK1870451.1"/>
    <property type="molecule type" value="Genomic_DNA"/>
</dbReference>
<evidence type="ECO:0000313" key="1">
    <source>
        <dbReference type="EMBL" id="MBK1870451.1"/>
    </source>
</evidence>
<sequence>MVAQIDWAFDWIEEDVEIPAHREGGIGVIIDRAARQVGSGTVVQKSRRQALVLIFSSFVMQQDWLALQNNV</sequence>
<evidence type="ECO:0000313" key="2">
    <source>
        <dbReference type="Proteomes" id="UP000616151"/>
    </source>
</evidence>
<accession>A0ACC5RCM7</accession>
<name>A0ACC5RCM7_9HYPH</name>
<organism evidence="1 2">
    <name type="scientific">Taklimakanibacter albus</name>
    <dbReference type="NCBI Taxonomy" id="2800327"/>
    <lineage>
        <taxon>Bacteria</taxon>
        <taxon>Pseudomonadati</taxon>
        <taxon>Pseudomonadota</taxon>
        <taxon>Alphaproteobacteria</taxon>
        <taxon>Hyphomicrobiales</taxon>
        <taxon>Aestuariivirgaceae</taxon>
        <taxon>Taklimakanibacter</taxon>
    </lineage>
</organism>
<comment type="caution">
    <text evidence="1">The sequence shown here is derived from an EMBL/GenBank/DDBJ whole genome shotgun (WGS) entry which is preliminary data.</text>
</comment>
<proteinExistence type="predicted"/>
<keyword evidence="2" id="KW-1185">Reference proteome</keyword>
<reference evidence="1" key="1">
    <citation type="submission" date="2021-01" db="EMBL/GenBank/DDBJ databases">
        <authorList>
            <person name="Sun Q."/>
        </authorList>
    </citation>
    <scope>NUCLEOTIDE SEQUENCE</scope>
    <source>
        <strain evidence="1">YIM B02566</strain>
    </source>
</reference>